<name>A0A151HYH1_9HYME</name>
<proteinExistence type="predicted"/>
<sequence>RPINFDNDAAHVSKRAAGSCVPVKRTTPAGRSVRALITPVSTKLQRHASVSSVGRSNNSAMRVNWESHREVYQRVICALDQLVQARVVQVQDKELLEKAQYVEFLVLLGYVDTIPNANPHDVPIPSLS</sequence>
<keyword evidence="2" id="KW-1185">Reference proteome</keyword>
<reference evidence="1 2" key="1">
    <citation type="submission" date="2015-09" db="EMBL/GenBank/DDBJ databases">
        <title>Atta colombica WGS genome.</title>
        <authorList>
            <person name="Nygaard S."/>
            <person name="Hu H."/>
            <person name="Boomsma J."/>
            <person name="Zhang G."/>
        </authorList>
    </citation>
    <scope>NUCLEOTIDE SEQUENCE [LARGE SCALE GENOMIC DNA]</scope>
    <source>
        <strain evidence="1">Treedump-2</strain>
        <tissue evidence="1">Whole body</tissue>
    </source>
</reference>
<gene>
    <name evidence="1" type="ORF">ALC53_13088</name>
</gene>
<evidence type="ECO:0000313" key="2">
    <source>
        <dbReference type="Proteomes" id="UP000078540"/>
    </source>
</evidence>
<evidence type="ECO:0000313" key="1">
    <source>
        <dbReference type="EMBL" id="KYM76494.1"/>
    </source>
</evidence>
<feature type="non-terminal residue" evidence="1">
    <location>
        <position position="1"/>
    </location>
</feature>
<dbReference type="EMBL" id="KQ976728">
    <property type="protein sequence ID" value="KYM76494.1"/>
    <property type="molecule type" value="Genomic_DNA"/>
</dbReference>
<dbReference type="Proteomes" id="UP000078540">
    <property type="component" value="Unassembled WGS sequence"/>
</dbReference>
<dbReference type="AlphaFoldDB" id="A0A151HYH1"/>
<organism evidence="1 2">
    <name type="scientific">Atta colombica</name>
    <dbReference type="NCBI Taxonomy" id="520822"/>
    <lineage>
        <taxon>Eukaryota</taxon>
        <taxon>Metazoa</taxon>
        <taxon>Ecdysozoa</taxon>
        <taxon>Arthropoda</taxon>
        <taxon>Hexapoda</taxon>
        <taxon>Insecta</taxon>
        <taxon>Pterygota</taxon>
        <taxon>Neoptera</taxon>
        <taxon>Endopterygota</taxon>
        <taxon>Hymenoptera</taxon>
        <taxon>Apocrita</taxon>
        <taxon>Aculeata</taxon>
        <taxon>Formicoidea</taxon>
        <taxon>Formicidae</taxon>
        <taxon>Myrmicinae</taxon>
        <taxon>Atta</taxon>
    </lineage>
</organism>
<protein>
    <submittedName>
        <fullName evidence="1">Uncharacterized protein</fullName>
    </submittedName>
</protein>
<accession>A0A151HYH1</accession>